<keyword evidence="7" id="KW-1133">Transmembrane helix</keyword>
<sequence>MVIQLRLTCILMRFFSVQNHGRTMKSLFIQSIFPFFELYNEIPLKPIESKHKSDPLHVLTSFKEFWSVIFANPLSIWPQIRLWWYNRFPSTTSSPDLQPKFKFNIDAVKIIQIIISLVGIGISIRLMFYLIEQMNPTMKEKRKCRKRAQAIFKAIGLKNIPKLNDYEVCVAVNLVDPQVLNTTWNSIGGLDSIIHEIKYGVLEPLRAKRLLSINSRLLQPPKGVLLYGPPGCGKTLLARAMAHAAHANFLNLQISTLVNMWYGETQKYVEATFSLAEKIQPTIIFIDELDSFLTARSHLDNEATRMMKTQFMALWDGLITNNNNTQIVIVGATNRPGDLDQAILRRLSFKINVPLPNANQRKHILKVLLKDDPVAKALNESDFTQIASKTEGLSGSDLSELCRKAAFACLWSFLEGGDTQASLLLTVDHFTQALHKYMNDKLNLAPLGNTNFFPLG</sequence>
<evidence type="ECO:0000313" key="10">
    <source>
        <dbReference type="WBParaSite" id="SRDH1_17320.1"/>
    </source>
</evidence>
<dbReference type="PANTHER" id="PTHR45644:SF3">
    <property type="entry name" value="FI08533P-RELATED"/>
    <property type="match status" value="1"/>
</dbReference>
<keyword evidence="7" id="KW-0812">Transmembrane</keyword>
<feature type="domain" description="AAA+ ATPase" evidence="8">
    <location>
        <begin position="220"/>
        <end position="357"/>
    </location>
</feature>
<keyword evidence="2 6" id="KW-0547">Nucleotide-binding</keyword>
<dbReference type="GO" id="GO:0016887">
    <property type="term" value="F:ATP hydrolysis activity"/>
    <property type="evidence" value="ECO:0007669"/>
    <property type="project" value="InterPro"/>
</dbReference>
<dbReference type="Proteomes" id="UP000050792">
    <property type="component" value="Unassembled WGS sequence"/>
</dbReference>
<evidence type="ECO:0000259" key="8">
    <source>
        <dbReference type="SMART" id="SM00382"/>
    </source>
</evidence>
<dbReference type="GO" id="GO:0005524">
    <property type="term" value="F:ATP binding"/>
    <property type="evidence" value="ECO:0007669"/>
    <property type="project" value="UniProtKB-KW"/>
</dbReference>
<proteinExistence type="inferred from homology"/>
<evidence type="ECO:0000313" key="9">
    <source>
        <dbReference type="Proteomes" id="UP000050792"/>
    </source>
</evidence>
<reference evidence="10" key="2">
    <citation type="submission" date="2023-11" db="UniProtKB">
        <authorList>
            <consortium name="WormBaseParasite"/>
        </authorList>
    </citation>
    <scope>IDENTIFICATION</scope>
</reference>
<dbReference type="PANTHER" id="PTHR45644">
    <property type="entry name" value="AAA ATPASE, PUTATIVE (AFU_ORTHOLOGUE AFUA_2G12920)-RELATED-RELATED"/>
    <property type="match status" value="1"/>
</dbReference>
<name>A0AA85EP51_9TREM</name>
<comment type="subcellular location">
    <subcellularLocation>
        <location evidence="1">Mitochondrion outer membrane</location>
        <topology evidence="1">Single-pass membrane protein</topology>
    </subcellularLocation>
</comment>
<dbReference type="InterPro" id="IPR003960">
    <property type="entry name" value="ATPase_AAA_CS"/>
</dbReference>
<dbReference type="InterPro" id="IPR003593">
    <property type="entry name" value="AAA+_ATPase"/>
</dbReference>
<dbReference type="InterPro" id="IPR041569">
    <property type="entry name" value="AAA_lid_3"/>
</dbReference>
<dbReference type="Pfam" id="PF00004">
    <property type="entry name" value="AAA"/>
    <property type="match status" value="1"/>
</dbReference>
<evidence type="ECO:0000256" key="5">
    <source>
        <dbReference type="ARBA" id="ARBA00023128"/>
    </source>
</evidence>
<comment type="similarity">
    <text evidence="6">Belongs to the AAA ATPase family.</text>
</comment>
<dbReference type="WBParaSite" id="SRDH1_17320.1">
    <property type="protein sequence ID" value="SRDH1_17320.1"/>
    <property type="gene ID" value="SRDH1_17320"/>
</dbReference>
<keyword evidence="7" id="KW-0472">Membrane</keyword>
<feature type="transmembrane region" description="Helical" evidence="7">
    <location>
        <begin position="110"/>
        <end position="131"/>
    </location>
</feature>
<dbReference type="GO" id="GO:0140570">
    <property type="term" value="P:extraction of mislocalized protein from mitochondrial outer membrane"/>
    <property type="evidence" value="ECO:0007669"/>
    <property type="project" value="TreeGrafter"/>
</dbReference>
<evidence type="ECO:0000256" key="1">
    <source>
        <dbReference type="ARBA" id="ARBA00004572"/>
    </source>
</evidence>
<dbReference type="InterPro" id="IPR051701">
    <property type="entry name" value="Mito_OM_Translocase_MSP1"/>
</dbReference>
<keyword evidence="5" id="KW-0496">Mitochondrion</keyword>
<keyword evidence="4 6" id="KW-0067">ATP-binding</keyword>
<dbReference type="GO" id="GO:0005741">
    <property type="term" value="C:mitochondrial outer membrane"/>
    <property type="evidence" value="ECO:0007669"/>
    <property type="project" value="UniProtKB-SubCell"/>
</dbReference>
<evidence type="ECO:0000256" key="3">
    <source>
        <dbReference type="ARBA" id="ARBA00022787"/>
    </source>
</evidence>
<dbReference type="PROSITE" id="PS00674">
    <property type="entry name" value="AAA"/>
    <property type="match status" value="1"/>
</dbReference>
<reference evidence="9" key="1">
    <citation type="submission" date="2022-06" db="EMBL/GenBank/DDBJ databases">
        <authorList>
            <person name="Berger JAMES D."/>
            <person name="Berger JAMES D."/>
        </authorList>
    </citation>
    <scope>NUCLEOTIDE SEQUENCE [LARGE SCALE GENOMIC DNA]</scope>
</reference>
<protein>
    <recommendedName>
        <fullName evidence="8">AAA+ ATPase domain-containing protein</fullName>
    </recommendedName>
</protein>
<organism evidence="9 10">
    <name type="scientific">Schistosoma rodhaini</name>
    <dbReference type="NCBI Taxonomy" id="6188"/>
    <lineage>
        <taxon>Eukaryota</taxon>
        <taxon>Metazoa</taxon>
        <taxon>Spiralia</taxon>
        <taxon>Lophotrochozoa</taxon>
        <taxon>Platyhelminthes</taxon>
        <taxon>Trematoda</taxon>
        <taxon>Digenea</taxon>
        <taxon>Strigeidida</taxon>
        <taxon>Schistosomatoidea</taxon>
        <taxon>Schistosomatidae</taxon>
        <taxon>Schistosoma</taxon>
    </lineage>
</organism>
<accession>A0AA85EP51</accession>
<dbReference type="SUPFAM" id="SSF52540">
    <property type="entry name" value="P-loop containing nucleoside triphosphate hydrolases"/>
    <property type="match status" value="1"/>
</dbReference>
<keyword evidence="9" id="KW-1185">Reference proteome</keyword>
<dbReference type="SMART" id="SM00382">
    <property type="entry name" value="AAA"/>
    <property type="match status" value="1"/>
</dbReference>
<evidence type="ECO:0000256" key="2">
    <source>
        <dbReference type="ARBA" id="ARBA00022741"/>
    </source>
</evidence>
<keyword evidence="3" id="KW-1000">Mitochondrion outer membrane</keyword>
<dbReference type="Pfam" id="PF17862">
    <property type="entry name" value="AAA_lid_3"/>
    <property type="match status" value="1"/>
</dbReference>
<evidence type="ECO:0000256" key="4">
    <source>
        <dbReference type="ARBA" id="ARBA00022840"/>
    </source>
</evidence>
<evidence type="ECO:0000256" key="7">
    <source>
        <dbReference type="SAM" id="Phobius"/>
    </source>
</evidence>
<dbReference type="AlphaFoldDB" id="A0AA85EP51"/>
<dbReference type="InterPro" id="IPR003959">
    <property type="entry name" value="ATPase_AAA_core"/>
</dbReference>
<dbReference type="Gene3D" id="1.10.8.60">
    <property type="match status" value="1"/>
</dbReference>
<evidence type="ECO:0000256" key="6">
    <source>
        <dbReference type="RuleBase" id="RU003651"/>
    </source>
</evidence>
<dbReference type="Gene3D" id="3.40.50.300">
    <property type="entry name" value="P-loop containing nucleotide triphosphate hydrolases"/>
    <property type="match status" value="1"/>
</dbReference>
<dbReference type="InterPro" id="IPR027417">
    <property type="entry name" value="P-loop_NTPase"/>
</dbReference>